<feature type="transmembrane region" description="Helical" evidence="8">
    <location>
        <begin position="114"/>
        <end position="134"/>
    </location>
</feature>
<dbReference type="InterPro" id="IPR004680">
    <property type="entry name" value="Cit_transptr-like_dom"/>
</dbReference>
<sequence length="250" mass="27233">AVSYMAITLDLTGVFAYIALRTSSLSGGSGKRLLLIVFLMSSLVTLVTSNDIVILTLTPIILYIARATNIDPIPFVVAEFFAANTVSAAIMIGNPTNIIVAQAFNLTFIEYSRWMALPTILATVATYAALRLLFARRLQNFELPTLDARSMLNDVPGAIFGMVLFVSCIAMLAASSSFDFPLWAIACIFAGIHFLRNLYAYGLSSRLYIYRTAQDIDEALRPTHAQPVSALMTRSDEEGGEGESDGRHSN</sequence>
<feature type="region of interest" description="Disordered" evidence="7">
    <location>
        <begin position="230"/>
        <end position="250"/>
    </location>
</feature>
<keyword evidence="6 8" id="KW-0472">Membrane</keyword>
<evidence type="ECO:0000256" key="7">
    <source>
        <dbReference type="SAM" id="MobiDB-lite"/>
    </source>
</evidence>
<name>A0A1D8RAG3_9EUKA</name>
<evidence type="ECO:0000256" key="1">
    <source>
        <dbReference type="ARBA" id="ARBA00004651"/>
    </source>
</evidence>
<dbReference type="Pfam" id="PF03600">
    <property type="entry name" value="CitMHS"/>
    <property type="match status" value="1"/>
</dbReference>
<evidence type="ECO:0000256" key="6">
    <source>
        <dbReference type="ARBA" id="ARBA00023136"/>
    </source>
</evidence>
<dbReference type="EMBL" id="KU821773">
    <property type="protein sequence ID" value="AOW69300.1"/>
    <property type="molecule type" value="mRNA"/>
</dbReference>
<feature type="domain" description="Citrate transporter-like" evidence="9">
    <location>
        <begin position="7"/>
        <end position="189"/>
    </location>
</feature>
<feature type="transmembrane region" description="Helical" evidence="8">
    <location>
        <begin position="33"/>
        <end position="63"/>
    </location>
</feature>
<feature type="transmembrane region" description="Helical" evidence="8">
    <location>
        <begin position="180"/>
        <end position="199"/>
    </location>
</feature>
<organism evidence="10">
    <name type="scientific">Salpingoeca punica</name>
    <dbReference type="NCBI Taxonomy" id="1924735"/>
    <lineage>
        <taxon>Eukaryota</taxon>
        <taxon>Choanoflagellata</taxon>
        <taxon>Craspedida</taxon>
        <taxon>Salpingoecidae</taxon>
        <taxon>Salpingoeca</taxon>
    </lineage>
</organism>
<accession>A0A1D8RAG3</accession>
<evidence type="ECO:0000256" key="2">
    <source>
        <dbReference type="ARBA" id="ARBA00022448"/>
    </source>
</evidence>
<keyword evidence="5 8" id="KW-1133">Transmembrane helix</keyword>
<evidence type="ECO:0000259" key="9">
    <source>
        <dbReference type="Pfam" id="PF03600"/>
    </source>
</evidence>
<feature type="non-terminal residue" evidence="10">
    <location>
        <position position="250"/>
    </location>
</feature>
<reference evidence="10" key="1">
    <citation type="journal article" date="2016" name="Mol. Biol. Evol.">
        <title>The Evolution of Silicon Transport in Eukaryotes.</title>
        <authorList>
            <person name="Marron A.O."/>
            <person name="Ratcliffe S."/>
            <person name="Wheeler G.L."/>
            <person name="Goldstein R.E."/>
            <person name="King N."/>
            <person name="Not F."/>
            <person name="de Vargas C."/>
            <person name="Richter D.J."/>
        </authorList>
    </citation>
    <scope>NUCLEOTIDE SEQUENCE</scope>
    <source>
        <strain evidence="10">ATCC 50788</strain>
    </source>
</reference>
<proteinExistence type="evidence at transcript level"/>
<dbReference type="PANTHER" id="PTHR43302">
    <property type="entry name" value="TRANSPORTER ARSB-RELATED"/>
    <property type="match status" value="1"/>
</dbReference>
<dbReference type="AlphaFoldDB" id="A0A1D8RAG3"/>
<protein>
    <submittedName>
        <fullName evidence="10">Pink-eyed dilution-like 2</fullName>
    </submittedName>
</protein>
<comment type="subcellular location">
    <subcellularLocation>
        <location evidence="1">Cell membrane</location>
        <topology evidence="1">Multi-pass membrane protein</topology>
    </subcellularLocation>
</comment>
<evidence type="ECO:0000256" key="5">
    <source>
        <dbReference type="ARBA" id="ARBA00022989"/>
    </source>
</evidence>
<dbReference type="PANTHER" id="PTHR43302:SF5">
    <property type="entry name" value="TRANSPORTER ARSB-RELATED"/>
    <property type="match status" value="1"/>
</dbReference>
<evidence type="ECO:0000256" key="8">
    <source>
        <dbReference type="SAM" id="Phobius"/>
    </source>
</evidence>
<feature type="non-terminal residue" evidence="10">
    <location>
        <position position="1"/>
    </location>
</feature>
<feature type="transmembrane region" description="Helical" evidence="8">
    <location>
        <begin position="155"/>
        <end position="174"/>
    </location>
</feature>
<evidence type="ECO:0000256" key="3">
    <source>
        <dbReference type="ARBA" id="ARBA00022475"/>
    </source>
</evidence>
<dbReference type="GO" id="GO:0055085">
    <property type="term" value="P:transmembrane transport"/>
    <property type="evidence" value="ECO:0007669"/>
    <property type="project" value="InterPro"/>
</dbReference>
<feature type="transmembrane region" description="Helical" evidence="8">
    <location>
        <begin position="75"/>
        <end position="94"/>
    </location>
</feature>
<keyword evidence="2" id="KW-0813">Transport</keyword>
<dbReference type="GO" id="GO:0005886">
    <property type="term" value="C:plasma membrane"/>
    <property type="evidence" value="ECO:0007669"/>
    <property type="project" value="UniProtKB-SubCell"/>
</dbReference>
<evidence type="ECO:0000313" key="10">
    <source>
        <dbReference type="EMBL" id="AOW69300.1"/>
    </source>
</evidence>
<keyword evidence="3" id="KW-1003">Cell membrane</keyword>
<keyword evidence="4 8" id="KW-0812">Transmembrane</keyword>
<evidence type="ECO:0000256" key="4">
    <source>
        <dbReference type="ARBA" id="ARBA00022692"/>
    </source>
</evidence>